<dbReference type="EMBL" id="JBHFFA010000001">
    <property type="protein sequence ID" value="KAL2651136.1"/>
    <property type="molecule type" value="Genomic_DNA"/>
</dbReference>
<dbReference type="PANTHER" id="PTHR44137">
    <property type="entry name" value="BNAC03G44070D PROTEIN"/>
    <property type="match status" value="1"/>
</dbReference>
<feature type="compositionally biased region" description="Polar residues" evidence="1">
    <location>
        <begin position="34"/>
        <end position="43"/>
    </location>
</feature>
<proteinExistence type="predicted"/>
<organism evidence="3 4">
    <name type="scientific">Riccia fluitans</name>
    <dbReference type="NCBI Taxonomy" id="41844"/>
    <lineage>
        <taxon>Eukaryota</taxon>
        <taxon>Viridiplantae</taxon>
        <taxon>Streptophyta</taxon>
        <taxon>Embryophyta</taxon>
        <taxon>Marchantiophyta</taxon>
        <taxon>Marchantiopsida</taxon>
        <taxon>Marchantiidae</taxon>
        <taxon>Marchantiales</taxon>
        <taxon>Ricciaceae</taxon>
        <taxon>Riccia</taxon>
    </lineage>
</organism>
<protein>
    <recommendedName>
        <fullName evidence="2">Zinc beta-ribbon domain-containing protein</fullName>
    </recommendedName>
</protein>
<feature type="compositionally biased region" description="Polar residues" evidence="1">
    <location>
        <begin position="87"/>
        <end position="98"/>
    </location>
</feature>
<evidence type="ECO:0000259" key="2">
    <source>
        <dbReference type="Pfam" id="PF23551"/>
    </source>
</evidence>
<evidence type="ECO:0000256" key="1">
    <source>
        <dbReference type="SAM" id="MobiDB-lite"/>
    </source>
</evidence>
<feature type="region of interest" description="Disordered" evidence="1">
    <location>
        <begin position="21"/>
        <end position="98"/>
    </location>
</feature>
<comment type="caution">
    <text evidence="3">The sequence shown here is derived from an EMBL/GenBank/DDBJ whole genome shotgun (WGS) entry which is preliminary data.</text>
</comment>
<feature type="domain" description="Zinc beta-ribbon" evidence="2">
    <location>
        <begin position="101"/>
        <end position="130"/>
    </location>
</feature>
<dbReference type="PANTHER" id="PTHR44137:SF32">
    <property type="entry name" value="DNAJ HEAT SHOCK AMINO-TERMINAL DOMAIN PROTEIN"/>
    <property type="match status" value="1"/>
</dbReference>
<accession>A0ABD1ZI62</accession>
<keyword evidence="4" id="KW-1185">Reference proteome</keyword>
<dbReference type="AlphaFoldDB" id="A0ABD1ZI62"/>
<feature type="compositionally biased region" description="Polar residues" evidence="1">
    <location>
        <begin position="64"/>
        <end position="77"/>
    </location>
</feature>
<evidence type="ECO:0000313" key="4">
    <source>
        <dbReference type="Proteomes" id="UP001605036"/>
    </source>
</evidence>
<gene>
    <name evidence="3" type="ORF">R1flu_019264</name>
</gene>
<dbReference type="Proteomes" id="UP001605036">
    <property type="component" value="Unassembled WGS sequence"/>
</dbReference>
<dbReference type="InterPro" id="IPR056988">
    <property type="entry name" value="Zn_ribbon_pln"/>
</dbReference>
<name>A0ABD1ZI62_9MARC</name>
<dbReference type="Pfam" id="PF23551">
    <property type="entry name" value="Zn_ribbon_20"/>
    <property type="match status" value="1"/>
</dbReference>
<evidence type="ECO:0000313" key="3">
    <source>
        <dbReference type="EMBL" id="KAL2651136.1"/>
    </source>
</evidence>
<feature type="compositionally biased region" description="Basic and acidic residues" evidence="1">
    <location>
        <begin position="47"/>
        <end position="59"/>
    </location>
</feature>
<reference evidence="3 4" key="1">
    <citation type="submission" date="2024-09" db="EMBL/GenBank/DDBJ databases">
        <title>Chromosome-scale assembly of Riccia fluitans.</title>
        <authorList>
            <person name="Paukszto L."/>
            <person name="Sawicki J."/>
            <person name="Karawczyk K."/>
            <person name="Piernik-Szablinska J."/>
            <person name="Szczecinska M."/>
            <person name="Mazdziarz M."/>
        </authorList>
    </citation>
    <scope>NUCLEOTIDE SEQUENCE [LARGE SCALE GENOMIC DNA]</scope>
    <source>
        <strain evidence="3">Rf_01</strain>
        <tissue evidence="3">Aerial parts of the thallus</tissue>
    </source>
</reference>
<sequence>MEKVRARKRFKSVDELYIPNKGRGILKKGKDNNLDSQHAQTGNAGDVRGDGKVELRDVGGRNAGFSQNSKRNQSARQNVHVPRSSVPAASTGPTVSPTSTFWTSCPHCKMQYQYLQKYQNDQLKCQKCNGLFKTRGHLQYSNSSELSGEFNVNKRNNSVKQPVTSMQPAPPVSTLGGSSQQITVFDAKRVAHIHDFELKEELETKLSRDVSLSQASVPKRRNPVFDYATEAWLEERKRAA</sequence>